<keyword evidence="9" id="KW-0206">Cytoskeleton</keyword>
<keyword evidence="8 12" id="KW-0175">Coiled coil</keyword>
<dbReference type="AlphaFoldDB" id="A0A9R1TYS6"/>
<evidence type="ECO:0000259" key="14">
    <source>
        <dbReference type="PROSITE" id="PS50157"/>
    </source>
</evidence>
<gene>
    <name evidence="16" type="primary">DZIP1</name>
</gene>
<dbReference type="Gene3D" id="3.30.160.60">
    <property type="entry name" value="Classic Zinc Finger"/>
    <property type="match status" value="1"/>
</dbReference>
<feature type="domain" description="C2H2-type" evidence="14">
    <location>
        <begin position="163"/>
        <end position="191"/>
    </location>
</feature>
<evidence type="ECO:0000256" key="7">
    <source>
        <dbReference type="ARBA" id="ARBA00022833"/>
    </source>
</evidence>
<feature type="coiled-coil region" evidence="12">
    <location>
        <begin position="198"/>
        <end position="273"/>
    </location>
</feature>
<evidence type="ECO:0000256" key="2">
    <source>
        <dbReference type="ARBA" id="ARBA00004120"/>
    </source>
</evidence>
<dbReference type="Pfam" id="PF25977">
    <property type="entry name" value="DZIP1"/>
    <property type="match status" value="1"/>
</dbReference>
<evidence type="ECO:0000313" key="16">
    <source>
        <dbReference type="RefSeq" id="XP_011302801.1"/>
    </source>
</evidence>
<evidence type="ECO:0000256" key="4">
    <source>
        <dbReference type="ARBA" id="ARBA00022490"/>
    </source>
</evidence>
<evidence type="ECO:0000256" key="10">
    <source>
        <dbReference type="ARBA" id="ARBA00023273"/>
    </source>
</evidence>
<feature type="region of interest" description="Disordered" evidence="13">
    <location>
        <begin position="691"/>
        <end position="729"/>
    </location>
</feature>
<dbReference type="GO" id="GO:0036064">
    <property type="term" value="C:ciliary basal body"/>
    <property type="evidence" value="ECO:0007669"/>
    <property type="project" value="TreeGrafter"/>
</dbReference>
<keyword evidence="10" id="KW-0966">Cell projection</keyword>
<dbReference type="InterPro" id="IPR051241">
    <property type="entry name" value="DZIP_RILPL"/>
</dbReference>
<evidence type="ECO:0000256" key="11">
    <source>
        <dbReference type="PROSITE-ProRule" id="PRU00042"/>
    </source>
</evidence>
<keyword evidence="7" id="KW-0862">Zinc</keyword>
<dbReference type="GO" id="GO:0008270">
    <property type="term" value="F:zinc ion binding"/>
    <property type="evidence" value="ECO:0007669"/>
    <property type="project" value="UniProtKB-KW"/>
</dbReference>
<dbReference type="PANTHER" id="PTHR21502:SF3">
    <property type="entry name" value="CILIUM ASSEMBLY PROTEIN DZIP1L"/>
    <property type="match status" value="1"/>
</dbReference>
<dbReference type="PANTHER" id="PTHR21502">
    <property type="entry name" value="ZINC FINGER PROTEIN DZIP1"/>
    <property type="match status" value="1"/>
</dbReference>
<evidence type="ECO:0000256" key="3">
    <source>
        <dbReference type="ARBA" id="ARBA00009131"/>
    </source>
</evidence>
<evidence type="ECO:0000256" key="1">
    <source>
        <dbReference type="ARBA" id="ARBA00004114"/>
    </source>
</evidence>
<dbReference type="InterPro" id="IPR013087">
    <property type="entry name" value="Znf_C2H2_type"/>
</dbReference>
<evidence type="ECO:0000256" key="6">
    <source>
        <dbReference type="ARBA" id="ARBA00022771"/>
    </source>
</evidence>
<dbReference type="GeneID" id="105266379"/>
<comment type="subcellular location">
    <subcellularLocation>
        <location evidence="2">Cytoplasm</location>
        <location evidence="2">Cytoskeleton</location>
        <location evidence="2">Cilium basal body</location>
    </subcellularLocation>
    <subcellularLocation>
        <location evidence="1">Cytoplasm</location>
        <location evidence="1">Cytoskeleton</location>
        <location evidence="1">Microtubule organizing center</location>
        <location evidence="1">Centrosome</location>
        <location evidence="1">Centriole</location>
    </subcellularLocation>
</comment>
<feature type="compositionally biased region" description="Acidic residues" evidence="13">
    <location>
        <begin position="526"/>
        <end position="538"/>
    </location>
</feature>
<dbReference type="Proteomes" id="UP000694866">
    <property type="component" value="Unplaced"/>
</dbReference>
<dbReference type="CTD" id="22873"/>
<evidence type="ECO:0000256" key="9">
    <source>
        <dbReference type="ARBA" id="ARBA00023212"/>
    </source>
</evidence>
<feature type="region of interest" description="Disordered" evidence="13">
    <location>
        <begin position="812"/>
        <end position="854"/>
    </location>
</feature>
<keyword evidence="6 11" id="KW-0863">Zinc-finger</keyword>
<feature type="compositionally biased region" description="Polar residues" evidence="13">
    <location>
        <begin position="887"/>
        <end position="903"/>
    </location>
</feature>
<evidence type="ECO:0000256" key="12">
    <source>
        <dbReference type="SAM" id="Coils"/>
    </source>
</evidence>
<dbReference type="PROSITE" id="PS50157">
    <property type="entry name" value="ZINC_FINGER_C2H2_2"/>
    <property type="match status" value="1"/>
</dbReference>
<dbReference type="InterPro" id="IPR058883">
    <property type="entry name" value="DZIP1_dom"/>
</dbReference>
<dbReference type="RefSeq" id="XP_011302801.1">
    <property type="nucleotide sequence ID" value="XM_011304499.1"/>
</dbReference>
<feature type="region of interest" description="Disordered" evidence="13">
    <location>
        <begin position="469"/>
        <end position="493"/>
    </location>
</feature>
<dbReference type="GO" id="GO:0005737">
    <property type="term" value="C:cytoplasm"/>
    <property type="evidence" value="ECO:0007669"/>
    <property type="project" value="TreeGrafter"/>
</dbReference>
<name>A0A9R1TYS6_9HYME</name>
<keyword evidence="4" id="KW-0963">Cytoplasm</keyword>
<feature type="compositionally biased region" description="Polar residues" evidence="13">
    <location>
        <begin position="815"/>
        <end position="825"/>
    </location>
</feature>
<evidence type="ECO:0000256" key="13">
    <source>
        <dbReference type="SAM" id="MobiDB-lite"/>
    </source>
</evidence>
<dbReference type="Pfam" id="PF13815">
    <property type="entry name" value="Dzip-like_N"/>
    <property type="match status" value="1"/>
</dbReference>
<evidence type="ECO:0000256" key="8">
    <source>
        <dbReference type="ARBA" id="ARBA00023054"/>
    </source>
</evidence>
<protein>
    <submittedName>
        <fullName evidence="16">Zinc finger protein DZIP1</fullName>
    </submittedName>
</protein>
<dbReference type="GO" id="GO:0005814">
    <property type="term" value="C:centriole"/>
    <property type="evidence" value="ECO:0007669"/>
    <property type="project" value="UniProtKB-SubCell"/>
</dbReference>
<accession>A0A9R1TYS6</accession>
<proteinExistence type="inferred from homology"/>
<dbReference type="InterPro" id="IPR032714">
    <property type="entry name" value="DZIP1_N"/>
</dbReference>
<organism evidence="15 16">
    <name type="scientific">Fopius arisanus</name>
    <dbReference type="NCBI Taxonomy" id="64838"/>
    <lineage>
        <taxon>Eukaryota</taxon>
        <taxon>Metazoa</taxon>
        <taxon>Ecdysozoa</taxon>
        <taxon>Arthropoda</taxon>
        <taxon>Hexapoda</taxon>
        <taxon>Insecta</taxon>
        <taxon>Pterygota</taxon>
        <taxon>Neoptera</taxon>
        <taxon>Endopterygota</taxon>
        <taxon>Hymenoptera</taxon>
        <taxon>Apocrita</taxon>
        <taxon>Ichneumonoidea</taxon>
        <taxon>Braconidae</taxon>
        <taxon>Opiinae</taxon>
        <taxon>Fopius</taxon>
    </lineage>
</organism>
<feature type="compositionally biased region" description="Low complexity" evidence="13">
    <location>
        <begin position="826"/>
        <end position="840"/>
    </location>
</feature>
<comment type="similarity">
    <text evidence="3">Belongs to the DZIP C2H2-type zinc-finger protein family.</text>
</comment>
<feature type="region of interest" description="Disordered" evidence="13">
    <location>
        <begin position="508"/>
        <end position="547"/>
    </location>
</feature>
<feature type="coiled-coil region" evidence="12">
    <location>
        <begin position="116"/>
        <end position="143"/>
    </location>
</feature>
<keyword evidence="5" id="KW-0479">Metal-binding</keyword>
<keyword evidence="15" id="KW-1185">Reference proteome</keyword>
<evidence type="ECO:0000256" key="5">
    <source>
        <dbReference type="ARBA" id="ARBA00022723"/>
    </source>
</evidence>
<feature type="compositionally biased region" description="Basic and acidic residues" evidence="13">
    <location>
        <begin position="691"/>
        <end position="702"/>
    </location>
</feature>
<dbReference type="KEGG" id="fas:105266379"/>
<dbReference type="OrthoDB" id="515971at2759"/>
<dbReference type="GO" id="GO:0060271">
    <property type="term" value="P:cilium assembly"/>
    <property type="evidence" value="ECO:0007669"/>
    <property type="project" value="TreeGrafter"/>
</dbReference>
<sequence length="917" mass="106075">MRMAFSLRAGTHWCHDFPKLARESGFYFNINRTPVRIDWNRISTIDIDRLIRERDFMTIDENVNNVVDYSLESTYDIKILDPNFVKIFRLAQLSVEYLLYCRQYLDQSVIILKDDLKLKLEDNHKLKRELSLAEENIKELKEKPREKYKWVEKKFSDSNGEIHKCPHCPKTFISSVFMSSHLTRRHSNQSIPISSPVHEEYRAEAEKLHNEIKNLKERLNETERIIRSESGKLHESIENTKALHLGKVELSERQRIEEDYEKYREEMNNLRSILFSEIKSFEGTEKRHWEKHDERNELVKLQGEEIQRLRDQLQAQGSLQISNSQLKEDIQEHWQAKIQEIEEQHRLDMEKLNQQLILNQQTTDKMRMDYTSKISELEEKSRNYVDAVVQKESRETKILERNPKEMFSKETALAIEDIDTSSGAEILEEDEVQKIQLQSKKTDRSPVPCGSFSRRKPLVDREKFKIEVKQVNSEHPKPLERSYPGIQSGGKPMEEKLECEKIVTSVEDINSESATISDSQMSQSESQDESESESEESPEVSRVKTTEAIKMEVEENFEERLRGLGVDPEWTGLPLTTFKQLIVTMAHHRAVSTKKSSSFKQIRQRISEKLTSGIPREQMPRSIEQAKSPLNRLMGNVTRRAAKSLRVLKMQESPSREKSKPKFSLRDKPSMAKLQADLLPKKLDKIQVRTLERREQDTEREASIFSPSRFSTPRYVPSPHQEPDPSKNVRQLFPSYESIKDYGKDLTGKMQQSQNRILGEESFSSVSVSQEKLDRVVSLPASPKGNRSLLKSMTGSVGSLVKKKVLFDLEENENNPDNYSRSSQISSTVVDSDDGVSSLSGEEAKPEASDNLQVSQGERRIEVIARQQLLGRLSNEIMIAPPMPAPRTSTSIIPSKNISSSRESNLDHDIEELLRMD</sequence>
<reference evidence="16" key="1">
    <citation type="submission" date="2025-08" db="UniProtKB">
        <authorList>
            <consortium name="RefSeq"/>
        </authorList>
    </citation>
    <scope>IDENTIFICATION</scope>
    <source>
        <strain evidence="16">USDA-PBARC FA_bdor</strain>
        <tissue evidence="16">Whole organism</tissue>
    </source>
</reference>
<feature type="compositionally biased region" description="Basic and acidic residues" evidence="13">
    <location>
        <begin position="469"/>
        <end position="480"/>
    </location>
</feature>
<dbReference type="PROSITE" id="PS00028">
    <property type="entry name" value="ZINC_FINGER_C2H2_1"/>
    <property type="match status" value="1"/>
</dbReference>
<feature type="region of interest" description="Disordered" evidence="13">
    <location>
        <begin position="882"/>
        <end position="905"/>
    </location>
</feature>
<evidence type="ECO:0000313" key="15">
    <source>
        <dbReference type="Proteomes" id="UP000694866"/>
    </source>
</evidence>